<organism evidence="3 4">
    <name type="scientific">Mobilicoccus caccae</name>
    <dbReference type="NCBI Taxonomy" id="1859295"/>
    <lineage>
        <taxon>Bacteria</taxon>
        <taxon>Bacillati</taxon>
        <taxon>Actinomycetota</taxon>
        <taxon>Actinomycetes</taxon>
        <taxon>Micrococcales</taxon>
        <taxon>Dermatophilaceae</taxon>
        <taxon>Mobilicoccus</taxon>
    </lineage>
</organism>
<evidence type="ECO:0000256" key="2">
    <source>
        <dbReference type="SAM" id="Phobius"/>
    </source>
</evidence>
<keyword evidence="4" id="KW-1185">Reference proteome</keyword>
<evidence type="ECO:0000256" key="1">
    <source>
        <dbReference type="SAM" id="MobiDB-lite"/>
    </source>
</evidence>
<feature type="transmembrane region" description="Helical" evidence="2">
    <location>
        <begin position="31"/>
        <end position="49"/>
    </location>
</feature>
<protein>
    <recommendedName>
        <fullName evidence="5">DUF4229 domain-containing protein</fullName>
    </recommendedName>
</protein>
<name>A0ABQ6IMM9_9MICO</name>
<dbReference type="Proteomes" id="UP001157126">
    <property type="component" value="Unassembled WGS sequence"/>
</dbReference>
<keyword evidence="2" id="KW-0472">Membrane</keyword>
<keyword evidence="2" id="KW-0812">Transmembrane</keyword>
<comment type="caution">
    <text evidence="3">The sequence shown here is derived from an EMBL/GenBank/DDBJ whole genome shotgun (WGS) entry which is preliminary data.</text>
</comment>
<evidence type="ECO:0008006" key="5">
    <source>
        <dbReference type="Google" id="ProtNLM"/>
    </source>
</evidence>
<dbReference type="Pfam" id="PF14012">
    <property type="entry name" value="DUF4229"/>
    <property type="match status" value="1"/>
</dbReference>
<reference evidence="4" key="1">
    <citation type="journal article" date="2019" name="Int. J. Syst. Evol. Microbiol.">
        <title>The Global Catalogue of Microorganisms (GCM) 10K type strain sequencing project: providing services to taxonomists for standard genome sequencing and annotation.</title>
        <authorList>
            <consortium name="The Broad Institute Genomics Platform"/>
            <consortium name="The Broad Institute Genome Sequencing Center for Infectious Disease"/>
            <person name="Wu L."/>
            <person name="Ma J."/>
        </authorList>
    </citation>
    <scope>NUCLEOTIDE SEQUENCE [LARGE SCALE GENOMIC DNA]</scope>
    <source>
        <strain evidence="4">NBRC 113072</strain>
    </source>
</reference>
<feature type="compositionally biased region" description="Basic and acidic residues" evidence="1">
    <location>
        <begin position="64"/>
        <end position="78"/>
    </location>
</feature>
<evidence type="ECO:0000313" key="3">
    <source>
        <dbReference type="EMBL" id="GMA38447.1"/>
    </source>
</evidence>
<proteinExistence type="predicted"/>
<evidence type="ECO:0000313" key="4">
    <source>
        <dbReference type="Proteomes" id="UP001157126"/>
    </source>
</evidence>
<keyword evidence="2" id="KW-1133">Transmembrane helix</keyword>
<accession>A0ABQ6IMM9</accession>
<dbReference type="EMBL" id="BSUO01000001">
    <property type="protein sequence ID" value="GMA38447.1"/>
    <property type="molecule type" value="Genomic_DNA"/>
</dbReference>
<feature type="region of interest" description="Disordered" evidence="1">
    <location>
        <begin position="64"/>
        <end position="117"/>
    </location>
</feature>
<dbReference type="InterPro" id="IPR025323">
    <property type="entry name" value="DUF4229"/>
</dbReference>
<sequence>MNTTIQYSLLRILLFLASLLVLWLVGLKNPLWLLLAAATVSMLLSLFLLSGLRERMSADVVQRVESRQAKKAARRESAPLDEDIEDAEVGRRERPTPSASTERPGRSTPAEDPDAFR</sequence>
<gene>
    <name evidence="3" type="ORF">GCM10025883_04920</name>
</gene>
<feature type="transmembrane region" description="Helical" evidence="2">
    <location>
        <begin position="7"/>
        <end position="25"/>
    </location>
</feature>
<dbReference type="RefSeq" id="WP_284302524.1">
    <property type="nucleotide sequence ID" value="NZ_BSUO01000001.1"/>
</dbReference>